<evidence type="ECO:0000256" key="1">
    <source>
        <dbReference type="SAM" id="MobiDB-lite"/>
    </source>
</evidence>
<feature type="region of interest" description="Disordered" evidence="1">
    <location>
        <begin position="1"/>
        <end position="66"/>
    </location>
</feature>
<feature type="compositionally biased region" description="Basic and acidic residues" evidence="1">
    <location>
        <begin position="1"/>
        <end position="11"/>
    </location>
</feature>
<keyword evidence="3" id="KW-1185">Reference proteome</keyword>
<dbReference type="Proteomes" id="UP000609879">
    <property type="component" value="Unassembled WGS sequence"/>
</dbReference>
<comment type="caution">
    <text evidence="2">The sequence shown here is derived from an EMBL/GenBank/DDBJ whole genome shotgun (WGS) entry which is preliminary data.</text>
</comment>
<dbReference type="EMBL" id="BOMI01000014">
    <property type="protein sequence ID" value="GID72414.1"/>
    <property type="molecule type" value="Genomic_DNA"/>
</dbReference>
<protein>
    <submittedName>
        <fullName evidence="2">Uncharacterized protein</fullName>
    </submittedName>
</protein>
<reference evidence="2 3" key="1">
    <citation type="submission" date="2021-01" db="EMBL/GenBank/DDBJ databases">
        <title>Whole genome shotgun sequence of Actinoplanes deccanensis NBRC 13994.</title>
        <authorList>
            <person name="Komaki H."/>
            <person name="Tamura T."/>
        </authorList>
    </citation>
    <scope>NUCLEOTIDE SEQUENCE [LARGE SCALE GENOMIC DNA]</scope>
    <source>
        <strain evidence="2 3">NBRC 13994</strain>
    </source>
</reference>
<proteinExistence type="predicted"/>
<gene>
    <name evidence="2" type="ORF">Ade02nite_10550</name>
</gene>
<evidence type="ECO:0000313" key="3">
    <source>
        <dbReference type="Proteomes" id="UP000609879"/>
    </source>
</evidence>
<sequence>MHQHSERECGQGRKAAKTTLQPHRSRHRNPRTKQVTKTDAATAPKQPASTDTATPPKQAAKKRNRT</sequence>
<evidence type="ECO:0000313" key="2">
    <source>
        <dbReference type="EMBL" id="GID72414.1"/>
    </source>
</evidence>
<accession>A0ABQ3XXD7</accession>
<organism evidence="2 3">
    <name type="scientific">Paractinoplanes deccanensis</name>
    <dbReference type="NCBI Taxonomy" id="113561"/>
    <lineage>
        <taxon>Bacteria</taxon>
        <taxon>Bacillati</taxon>
        <taxon>Actinomycetota</taxon>
        <taxon>Actinomycetes</taxon>
        <taxon>Micromonosporales</taxon>
        <taxon>Micromonosporaceae</taxon>
        <taxon>Paractinoplanes</taxon>
    </lineage>
</organism>
<name>A0ABQ3XXD7_9ACTN</name>